<dbReference type="Proteomes" id="UP000836402">
    <property type="component" value="Unassembled WGS sequence"/>
</dbReference>
<evidence type="ECO:0000313" key="1">
    <source>
        <dbReference type="EMBL" id="CAD6942320.1"/>
    </source>
</evidence>
<accession>A0ABN7J062</accession>
<dbReference type="EMBL" id="CAJHJG010004608">
    <property type="protein sequence ID" value="CAD6942320.1"/>
    <property type="molecule type" value="Genomic_DNA"/>
</dbReference>
<organism evidence="1 2">
    <name type="scientific">Tilletia caries</name>
    <name type="common">wheat bunt fungus</name>
    <dbReference type="NCBI Taxonomy" id="13290"/>
    <lineage>
        <taxon>Eukaryota</taxon>
        <taxon>Fungi</taxon>
        <taxon>Dikarya</taxon>
        <taxon>Basidiomycota</taxon>
        <taxon>Ustilaginomycotina</taxon>
        <taxon>Exobasidiomycetes</taxon>
        <taxon>Tilletiales</taxon>
        <taxon>Tilletiaceae</taxon>
        <taxon>Tilletia</taxon>
    </lineage>
</organism>
<proteinExistence type="predicted"/>
<reference evidence="1" key="1">
    <citation type="submission" date="2020-10" db="EMBL/GenBank/DDBJ databases">
        <authorList>
            <person name="Sedaghatjoo S."/>
        </authorList>
    </citation>
    <scope>NUCLEOTIDE SEQUENCE</scope>
    <source>
        <strain evidence="1">AZH3</strain>
    </source>
</reference>
<evidence type="ECO:0000313" key="2">
    <source>
        <dbReference type="Proteomes" id="UP000836402"/>
    </source>
</evidence>
<feature type="non-terminal residue" evidence="1">
    <location>
        <position position="1"/>
    </location>
</feature>
<keyword evidence="2" id="KW-1185">Reference proteome</keyword>
<protein>
    <submittedName>
        <fullName evidence="1">Uncharacterized protein</fullName>
    </submittedName>
</protein>
<comment type="caution">
    <text evidence="1">The sequence shown here is derived from an EMBL/GenBank/DDBJ whole genome shotgun (WGS) entry which is preliminary data.</text>
</comment>
<gene>
    <name evidence="1" type="ORF">JKIAZH3_G4542</name>
</gene>
<name>A0ABN7J062_9BASI</name>
<sequence length="39" mass="4473">NVPSEPMLDDSHLFPEDEDRAALRRMQDIIDMDDDVAEA</sequence>